<sequence length="114" mass="12610">MQILNNVKIPGSATFVTLDCSDVDTMATVPDDNEGIEDPDTPDNGFLLDYYGLTTLKPYVQRVASAIDIKHKKVGITGMGDEPIAFTYNFDVAKFMVTSLGLPKWEEFMYCCGE</sequence>
<organism evidence="1 2">
    <name type="scientific">Fusarium mundagurra</name>
    <dbReference type="NCBI Taxonomy" id="1567541"/>
    <lineage>
        <taxon>Eukaryota</taxon>
        <taxon>Fungi</taxon>
        <taxon>Dikarya</taxon>
        <taxon>Ascomycota</taxon>
        <taxon>Pezizomycotina</taxon>
        <taxon>Sordariomycetes</taxon>
        <taxon>Hypocreomycetidae</taxon>
        <taxon>Hypocreales</taxon>
        <taxon>Nectriaceae</taxon>
        <taxon>Fusarium</taxon>
        <taxon>Fusarium fujikuroi species complex</taxon>
    </lineage>
</organism>
<reference evidence="1 2" key="1">
    <citation type="submission" date="2020-05" db="EMBL/GenBank/DDBJ databases">
        <title>Identification and distribution of gene clusters putatively required for synthesis of sphingolipid metabolism inhibitors in phylogenetically diverse species of the filamentous fungus Fusarium.</title>
        <authorList>
            <person name="Kim H.-S."/>
            <person name="Busman M."/>
            <person name="Brown D.W."/>
            <person name="Divon H."/>
            <person name="Uhlig S."/>
            <person name="Proctor R.H."/>
        </authorList>
    </citation>
    <scope>NUCLEOTIDE SEQUENCE [LARGE SCALE GENOMIC DNA]</scope>
    <source>
        <strain evidence="1 2">NRRL 66235</strain>
    </source>
</reference>
<dbReference type="EMBL" id="JAAOAN010000443">
    <property type="protein sequence ID" value="KAF5706793.1"/>
    <property type="molecule type" value="Genomic_DNA"/>
</dbReference>
<dbReference type="Proteomes" id="UP000544331">
    <property type="component" value="Unassembled WGS sequence"/>
</dbReference>
<comment type="caution">
    <text evidence="1">The sequence shown here is derived from an EMBL/GenBank/DDBJ whole genome shotgun (WGS) entry which is preliminary data.</text>
</comment>
<keyword evidence="2" id="KW-1185">Reference proteome</keyword>
<dbReference type="OrthoDB" id="10000533at2759"/>
<evidence type="ECO:0000313" key="2">
    <source>
        <dbReference type="Proteomes" id="UP000544331"/>
    </source>
</evidence>
<gene>
    <name evidence="1" type="ORF">FMUND_11403</name>
</gene>
<accession>A0A8H5Y6H2</accession>
<proteinExistence type="predicted"/>
<name>A0A8H5Y6H2_9HYPO</name>
<dbReference type="AlphaFoldDB" id="A0A8H5Y6H2"/>
<protein>
    <submittedName>
        <fullName evidence="1">Uncharacterized protein</fullName>
    </submittedName>
</protein>
<evidence type="ECO:0000313" key="1">
    <source>
        <dbReference type="EMBL" id="KAF5706793.1"/>
    </source>
</evidence>